<name>A0A7W8E5U9_9BACT</name>
<dbReference type="CDD" id="cd01392">
    <property type="entry name" value="HTH_LacI"/>
    <property type="match status" value="1"/>
</dbReference>
<evidence type="ECO:0000256" key="1">
    <source>
        <dbReference type="ARBA" id="ARBA00023015"/>
    </source>
</evidence>
<evidence type="ECO:0000256" key="2">
    <source>
        <dbReference type="ARBA" id="ARBA00023125"/>
    </source>
</evidence>
<feature type="domain" description="HTH lacI-type" evidence="4">
    <location>
        <begin position="27"/>
        <end position="78"/>
    </location>
</feature>
<organism evidence="5 6">
    <name type="scientific">Granulicella aggregans</name>
    <dbReference type="NCBI Taxonomy" id="474949"/>
    <lineage>
        <taxon>Bacteria</taxon>
        <taxon>Pseudomonadati</taxon>
        <taxon>Acidobacteriota</taxon>
        <taxon>Terriglobia</taxon>
        <taxon>Terriglobales</taxon>
        <taxon>Acidobacteriaceae</taxon>
        <taxon>Granulicella</taxon>
    </lineage>
</organism>
<sequence>MTLKPEKPKEKTEKPTENRPVNLKVMAEYLDLSPATVSIVLNDAPGAKSIAPATRERVLAAAKKLDYRPNTIARSLRMRQTLTIGVIVPELSEGYFTMVMNGVERTLMEAGYIYMVLCHQGRADLIDEYPRLLIKRAVDGFILVNTTLNETVNQPVVSISGHKKMKGVSNIVLDHDRSAALALKHLRDQGHKRIVFMKGQKHIPDSETRWESILKVAKTMGVAVHPELCVYLEANSSSPELGYPVIRDLLKKTRDFTAIFSFNDIAAIGAVRALADVGLSVPGDVSVVGFDDIASAMYQTPSLTTIRQPLHKMGEAAAQLLVKRIAKPHEAYPEEMTFEPELMVRESSGAARVVVAKARGDAHETKPALKVARAKR</sequence>
<keyword evidence="2" id="KW-0238">DNA-binding</keyword>
<dbReference type="Gene3D" id="3.40.50.2300">
    <property type="match status" value="2"/>
</dbReference>
<dbReference type="EMBL" id="JACHIP010000008">
    <property type="protein sequence ID" value="MBB5059986.1"/>
    <property type="molecule type" value="Genomic_DNA"/>
</dbReference>
<dbReference type="PANTHER" id="PTHR30146">
    <property type="entry name" value="LACI-RELATED TRANSCRIPTIONAL REPRESSOR"/>
    <property type="match status" value="1"/>
</dbReference>
<evidence type="ECO:0000313" key="6">
    <source>
        <dbReference type="Proteomes" id="UP000540989"/>
    </source>
</evidence>
<dbReference type="InterPro" id="IPR046335">
    <property type="entry name" value="LacI/GalR-like_sensor"/>
</dbReference>
<dbReference type="GO" id="GO:0003700">
    <property type="term" value="F:DNA-binding transcription factor activity"/>
    <property type="evidence" value="ECO:0007669"/>
    <property type="project" value="TreeGrafter"/>
</dbReference>
<dbReference type="SUPFAM" id="SSF47413">
    <property type="entry name" value="lambda repressor-like DNA-binding domains"/>
    <property type="match status" value="1"/>
</dbReference>
<dbReference type="InterPro" id="IPR028082">
    <property type="entry name" value="Peripla_BP_I"/>
</dbReference>
<keyword evidence="3" id="KW-0804">Transcription</keyword>
<dbReference type="PROSITE" id="PS50932">
    <property type="entry name" value="HTH_LACI_2"/>
    <property type="match status" value="1"/>
</dbReference>
<dbReference type="GO" id="GO:0000976">
    <property type="term" value="F:transcription cis-regulatory region binding"/>
    <property type="evidence" value="ECO:0007669"/>
    <property type="project" value="TreeGrafter"/>
</dbReference>
<protein>
    <submittedName>
        <fullName evidence="5">LacI family transcriptional regulator</fullName>
    </submittedName>
</protein>
<dbReference type="RefSeq" id="WP_184221996.1">
    <property type="nucleotide sequence ID" value="NZ_JACHIP010000008.1"/>
</dbReference>
<keyword evidence="6" id="KW-1185">Reference proteome</keyword>
<dbReference type="AlphaFoldDB" id="A0A7W8E5U9"/>
<dbReference type="SMART" id="SM00354">
    <property type="entry name" value="HTH_LACI"/>
    <property type="match status" value="1"/>
</dbReference>
<evidence type="ECO:0000256" key="3">
    <source>
        <dbReference type="ARBA" id="ARBA00023163"/>
    </source>
</evidence>
<dbReference type="Gene3D" id="1.10.260.40">
    <property type="entry name" value="lambda repressor-like DNA-binding domains"/>
    <property type="match status" value="1"/>
</dbReference>
<dbReference type="InterPro" id="IPR000843">
    <property type="entry name" value="HTH_LacI"/>
</dbReference>
<dbReference type="SUPFAM" id="SSF53822">
    <property type="entry name" value="Periplasmic binding protein-like I"/>
    <property type="match status" value="1"/>
</dbReference>
<proteinExistence type="predicted"/>
<evidence type="ECO:0000259" key="4">
    <source>
        <dbReference type="PROSITE" id="PS50932"/>
    </source>
</evidence>
<accession>A0A7W8E5U9</accession>
<dbReference type="Proteomes" id="UP000540989">
    <property type="component" value="Unassembled WGS sequence"/>
</dbReference>
<dbReference type="Pfam" id="PF00356">
    <property type="entry name" value="LacI"/>
    <property type="match status" value="1"/>
</dbReference>
<keyword evidence="1" id="KW-0805">Transcription regulation</keyword>
<dbReference type="Pfam" id="PF13377">
    <property type="entry name" value="Peripla_BP_3"/>
    <property type="match status" value="1"/>
</dbReference>
<dbReference type="PANTHER" id="PTHR30146:SF109">
    <property type="entry name" value="HTH-TYPE TRANSCRIPTIONAL REGULATOR GALS"/>
    <property type="match status" value="1"/>
</dbReference>
<dbReference type="CDD" id="cd06267">
    <property type="entry name" value="PBP1_LacI_sugar_binding-like"/>
    <property type="match status" value="1"/>
</dbReference>
<gene>
    <name evidence="5" type="ORF">HDF16_004720</name>
</gene>
<comment type="caution">
    <text evidence="5">The sequence shown here is derived from an EMBL/GenBank/DDBJ whole genome shotgun (WGS) entry which is preliminary data.</text>
</comment>
<evidence type="ECO:0000313" key="5">
    <source>
        <dbReference type="EMBL" id="MBB5059986.1"/>
    </source>
</evidence>
<reference evidence="5 6" key="1">
    <citation type="submission" date="2020-08" db="EMBL/GenBank/DDBJ databases">
        <title>Genomic Encyclopedia of Type Strains, Phase IV (KMG-V): Genome sequencing to study the core and pangenomes of soil and plant-associated prokaryotes.</title>
        <authorList>
            <person name="Whitman W."/>
        </authorList>
    </citation>
    <scope>NUCLEOTIDE SEQUENCE [LARGE SCALE GENOMIC DNA]</scope>
    <source>
        <strain evidence="5 6">M8UP14</strain>
    </source>
</reference>
<dbReference type="InterPro" id="IPR010982">
    <property type="entry name" value="Lambda_DNA-bd_dom_sf"/>
</dbReference>